<dbReference type="InterPro" id="IPR000644">
    <property type="entry name" value="CBS_dom"/>
</dbReference>
<dbReference type="SUPFAM" id="SSF54631">
    <property type="entry name" value="CBS-domain pair"/>
    <property type="match status" value="1"/>
</dbReference>
<dbReference type="InterPro" id="IPR051257">
    <property type="entry name" value="Diverse_CBS-Domain"/>
</dbReference>
<evidence type="ECO:0000313" key="4">
    <source>
        <dbReference type="EMBL" id="WPL16551.1"/>
    </source>
</evidence>
<organism evidence="4 5">
    <name type="scientific">Thiorhodovibrio winogradskyi</name>
    <dbReference type="NCBI Taxonomy" id="77007"/>
    <lineage>
        <taxon>Bacteria</taxon>
        <taxon>Pseudomonadati</taxon>
        <taxon>Pseudomonadota</taxon>
        <taxon>Gammaproteobacteria</taxon>
        <taxon>Chromatiales</taxon>
        <taxon>Chromatiaceae</taxon>
        <taxon>Thiorhodovibrio</taxon>
    </lineage>
</organism>
<dbReference type="Proteomes" id="UP001432180">
    <property type="component" value="Chromosome"/>
</dbReference>
<accession>A0ABZ0S6D8</accession>
<keyword evidence="1 2" id="KW-0129">CBS domain</keyword>
<dbReference type="InterPro" id="IPR046342">
    <property type="entry name" value="CBS_dom_sf"/>
</dbReference>
<dbReference type="EMBL" id="CP121472">
    <property type="protein sequence ID" value="WPL16551.1"/>
    <property type="molecule type" value="Genomic_DNA"/>
</dbReference>
<dbReference type="Pfam" id="PF00571">
    <property type="entry name" value="CBS"/>
    <property type="match status" value="2"/>
</dbReference>
<feature type="domain" description="CBS" evidence="3">
    <location>
        <begin position="7"/>
        <end position="63"/>
    </location>
</feature>
<name>A0ABZ0S6D8_9GAMM</name>
<dbReference type="PANTHER" id="PTHR43080">
    <property type="entry name" value="CBS DOMAIN-CONTAINING PROTEIN CBSX3, MITOCHONDRIAL"/>
    <property type="match status" value="1"/>
</dbReference>
<evidence type="ECO:0000256" key="2">
    <source>
        <dbReference type="PROSITE-ProRule" id="PRU00703"/>
    </source>
</evidence>
<dbReference type="RefSeq" id="WP_328987103.1">
    <property type="nucleotide sequence ID" value="NZ_CP121472.1"/>
</dbReference>
<proteinExistence type="predicted"/>
<evidence type="ECO:0000256" key="1">
    <source>
        <dbReference type="ARBA" id="ARBA00023122"/>
    </source>
</evidence>
<dbReference type="Gene3D" id="3.10.580.10">
    <property type="entry name" value="CBS-domain"/>
    <property type="match status" value="1"/>
</dbReference>
<keyword evidence="5" id="KW-1185">Reference proteome</keyword>
<evidence type="ECO:0000259" key="3">
    <source>
        <dbReference type="PROSITE" id="PS51371"/>
    </source>
</evidence>
<reference evidence="4 5" key="1">
    <citation type="journal article" date="2023" name="Microorganisms">
        <title>Thiorhodovibrio frisius and Trv. litoralis spp. nov., Two Novel Members from a Clade of Fastidious Purple Sulfur Bacteria That Exhibit Unique Red-Shifted Light-Harvesting Capabilities.</title>
        <authorList>
            <person name="Methner A."/>
            <person name="Kuzyk S.B."/>
            <person name="Petersen J."/>
            <person name="Bauer S."/>
            <person name="Brinkmann H."/>
            <person name="Sichau K."/>
            <person name="Wanner G."/>
            <person name="Wolf J."/>
            <person name="Neumann-Schaal M."/>
            <person name="Henke P."/>
            <person name="Tank M."/>
            <person name="Sproer C."/>
            <person name="Bunk B."/>
            <person name="Overmann J."/>
        </authorList>
    </citation>
    <scope>NUCLEOTIDE SEQUENCE [LARGE SCALE GENOMIC DNA]</scope>
    <source>
        <strain evidence="4 5">DSM 6702</strain>
    </source>
</reference>
<sequence length="142" mass="14808">MSLIEVLRSDVAPVAADAPLLDGARALDQGATTLVPVTDGGQLVGMLSARDIVIKALVTGRDPARLTVADVMSRPHRCAPQTPVDQVAEHLADSDQPGLVVQDPTDASILGVVEIAALLRRPAQQAHGPEPDYVKRVRGAGV</sequence>
<protein>
    <recommendedName>
        <fullName evidence="3">CBS domain-containing protein</fullName>
    </recommendedName>
</protein>
<gene>
    <name evidence="4" type="ORF">Thiowin_01516</name>
</gene>
<evidence type="ECO:0000313" key="5">
    <source>
        <dbReference type="Proteomes" id="UP001432180"/>
    </source>
</evidence>
<dbReference type="PROSITE" id="PS51371">
    <property type="entry name" value="CBS"/>
    <property type="match status" value="1"/>
</dbReference>
<dbReference type="PANTHER" id="PTHR43080:SF2">
    <property type="entry name" value="CBS DOMAIN-CONTAINING PROTEIN"/>
    <property type="match status" value="1"/>
</dbReference>